<evidence type="ECO:0000259" key="7">
    <source>
        <dbReference type="PROSITE" id="PS50240"/>
    </source>
</evidence>
<evidence type="ECO:0000313" key="8">
    <source>
        <dbReference type="EMBL" id="CAB3380558.1"/>
    </source>
</evidence>
<keyword evidence="5" id="KW-0645">Protease</keyword>
<keyword evidence="9" id="KW-1185">Reference proteome</keyword>
<dbReference type="Pfam" id="PF00089">
    <property type="entry name" value="Trypsin"/>
    <property type="match status" value="2"/>
</dbReference>
<evidence type="ECO:0000256" key="3">
    <source>
        <dbReference type="ARBA" id="ARBA00023180"/>
    </source>
</evidence>
<keyword evidence="2" id="KW-1015">Disulfide bond</keyword>
<accession>A0A8S1DDP3</accession>
<organism evidence="8 9">
    <name type="scientific">Cloeon dipterum</name>
    <dbReference type="NCBI Taxonomy" id="197152"/>
    <lineage>
        <taxon>Eukaryota</taxon>
        <taxon>Metazoa</taxon>
        <taxon>Ecdysozoa</taxon>
        <taxon>Arthropoda</taxon>
        <taxon>Hexapoda</taxon>
        <taxon>Insecta</taxon>
        <taxon>Pterygota</taxon>
        <taxon>Palaeoptera</taxon>
        <taxon>Ephemeroptera</taxon>
        <taxon>Pisciforma</taxon>
        <taxon>Baetidae</taxon>
        <taxon>Cloeon</taxon>
    </lineage>
</organism>
<evidence type="ECO:0000313" key="9">
    <source>
        <dbReference type="Proteomes" id="UP000494165"/>
    </source>
</evidence>
<evidence type="ECO:0000256" key="6">
    <source>
        <dbReference type="SAM" id="SignalP"/>
    </source>
</evidence>
<dbReference type="CDD" id="cd00190">
    <property type="entry name" value="Tryp_SPc"/>
    <property type="match status" value="1"/>
</dbReference>
<dbReference type="InterPro" id="IPR018114">
    <property type="entry name" value="TRYPSIN_HIS"/>
</dbReference>
<dbReference type="InterPro" id="IPR009003">
    <property type="entry name" value="Peptidase_S1_PA"/>
</dbReference>
<comment type="similarity">
    <text evidence="4">Belongs to the peptidase S1 family. CLIP subfamily.</text>
</comment>
<reference evidence="8 9" key="1">
    <citation type="submission" date="2020-04" db="EMBL/GenBank/DDBJ databases">
        <authorList>
            <person name="Alioto T."/>
            <person name="Alioto T."/>
            <person name="Gomez Garrido J."/>
        </authorList>
    </citation>
    <scope>NUCLEOTIDE SEQUENCE [LARGE SCALE GENOMIC DNA]</scope>
</reference>
<dbReference type="PANTHER" id="PTHR24256">
    <property type="entry name" value="TRYPTASE-RELATED"/>
    <property type="match status" value="1"/>
</dbReference>
<dbReference type="PRINTS" id="PR00722">
    <property type="entry name" value="CHYMOTRYPSIN"/>
</dbReference>
<evidence type="ECO:0000256" key="2">
    <source>
        <dbReference type="ARBA" id="ARBA00023157"/>
    </source>
</evidence>
<gene>
    <name evidence="8" type="ORF">CLODIP_2_CD09637</name>
</gene>
<keyword evidence="5" id="KW-0720">Serine protease</keyword>
<dbReference type="FunFam" id="2.40.10.10:FF:000028">
    <property type="entry name" value="Serine protease easter"/>
    <property type="match status" value="1"/>
</dbReference>
<comment type="caution">
    <text evidence="8">The sequence shown here is derived from an EMBL/GenBank/DDBJ whole genome shotgun (WGS) entry which is preliminary data.</text>
</comment>
<sequence length="437" mass="48463">MKVAEIAFMLIIFAVQQAFTHKVVLEWNHYEPRSVECSSGLRCMGFQNCLRYIGYAVHGQAQSKTSSALRRKYSIGGRFSPATTSKHLLRHPCPGHKRVCCPAFYKIVISYVGKNNTHAALTDGNGTESRIGNENDTQVAEEKSRRQAVRKMLQGNCAQTLKVRTSFGETVKAGELPWLVMLRFADNGTLRFSCGGTLISDRYVLTAAHCAKPRKKSMTLVSARLGELNLSSNCDEVAAPDDEDQDIINSIYGPLRPKCAAEPLDVDVEEVIVHPEYKYDFVEGFPNDVALIRLKEKVKFSMFVRPICLRGLQSLGTEQEQQGTVKVAGWGMTEMEQGPKSNELRQVPVKRVPRHICRDEHRVMVRDTCQKCAGSRNGSACMGDSGGPLLLQTQLNMTSLVGVVSFGAIECGTSDVPSVFSDLSCYLDWIIDNVRLD</sequence>
<feature type="chain" id="PRO_5035747097" description="Peptidase S1 domain-containing protein" evidence="6">
    <location>
        <begin position="21"/>
        <end position="437"/>
    </location>
</feature>
<keyword evidence="5" id="KW-0378">Hydrolase</keyword>
<feature type="signal peptide" evidence="6">
    <location>
        <begin position="1"/>
        <end position="20"/>
    </location>
</feature>
<keyword evidence="1 6" id="KW-0732">Signal</keyword>
<dbReference type="PROSITE" id="PS00134">
    <property type="entry name" value="TRYPSIN_HIS"/>
    <property type="match status" value="1"/>
</dbReference>
<dbReference type="Proteomes" id="UP000494165">
    <property type="component" value="Unassembled WGS sequence"/>
</dbReference>
<name>A0A8S1DDP3_9INSE</name>
<dbReference type="EMBL" id="CADEPI010000211">
    <property type="protein sequence ID" value="CAB3380558.1"/>
    <property type="molecule type" value="Genomic_DNA"/>
</dbReference>
<dbReference type="InterPro" id="IPR043504">
    <property type="entry name" value="Peptidase_S1_PA_chymotrypsin"/>
</dbReference>
<dbReference type="SUPFAM" id="SSF50494">
    <property type="entry name" value="Trypsin-like serine proteases"/>
    <property type="match status" value="1"/>
</dbReference>
<dbReference type="SMART" id="SM00020">
    <property type="entry name" value="Tryp_SPc"/>
    <property type="match status" value="1"/>
</dbReference>
<proteinExistence type="inferred from homology"/>
<dbReference type="InterPro" id="IPR001314">
    <property type="entry name" value="Peptidase_S1A"/>
</dbReference>
<dbReference type="Gene3D" id="2.40.10.10">
    <property type="entry name" value="Trypsin-like serine proteases"/>
    <property type="match status" value="2"/>
</dbReference>
<evidence type="ECO:0000256" key="1">
    <source>
        <dbReference type="ARBA" id="ARBA00022729"/>
    </source>
</evidence>
<dbReference type="PROSITE" id="PS50240">
    <property type="entry name" value="TRYPSIN_DOM"/>
    <property type="match status" value="1"/>
</dbReference>
<dbReference type="InterPro" id="IPR033116">
    <property type="entry name" value="TRYPSIN_SER"/>
</dbReference>
<dbReference type="PROSITE" id="PS00135">
    <property type="entry name" value="TRYPSIN_SER"/>
    <property type="match status" value="1"/>
</dbReference>
<evidence type="ECO:0000256" key="4">
    <source>
        <dbReference type="ARBA" id="ARBA00024195"/>
    </source>
</evidence>
<evidence type="ECO:0000256" key="5">
    <source>
        <dbReference type="RuleBase" id="RU363034"/>
    </source>
</evidence>
<dbReference type="InterPro" id="IPR051487">
    <property type="entry name" value="Ser/Thr_Proteases_Immune/Dev"/>
</dbReference>
<dbReference type="GO" id="GO:0006508">
    <property type="term" value="P:proteolysis"/>
    <property type="evidence" value="ECO:0007669"/>
    <property type="project" value="UniProtKB-KW"/>
</dbReference>
<keyword evidence="3" id="KW-0325">Glycoprotein</keyword>
<feature type="domain" description="Peptidase S1" evidence="7">
    <location>
        <begin position="152"/>
        <end position="435"/>
    </location>
</feature>
<protein>
    <recommendedName>
        <fullName evidence="7">Peptidase S1 domain-containing protein</fullName>
    </recommendedName>
</protein>
<dbReference type="GO" id="GO:0004252">
    <property type="term" value="F:serine-type endopeptidase activity"/>
    <property type="evidence" value="ECO:0007669"/>
    <property type="project" value="InterPro"/>
</dbReference>
<dbReference type="InterPro" id="IPR001254">
    <property type="entry name" value="Trypsin_dom"/>
</dbReference>
<dbReference type="OrthoDB" id="547031at2759"/>
<dbReference type="AlphaFoldDB" id="A0A8S1DDP3"/>